<gene>
    <name evidence="1" type="ORF">Oscil6304_3795</name>
</gene>
<evidence type="ECO:0000313" key="2">
    <source>
        <dbReference type="Proteomes" id="UP000010367"/>
    </source>
</evidence>
<dbReference type="EMBL" id="CP003607">
    <property type="protein sequence ID" value="AFY83353.1"/>
    <property type="molecule type" value="Genomic_DNA"/>
</dbReference>
<dbReference type="KEGG" id="oac:Oscil6304_3795"/>
<sequence>MNGSVKQAISQNLTQQASNLQRTKSSYSQIWKDRMVAEMLNVDTKLYIASYTKPSKPKLLNKTLSPQTNEHN</sequence>
<organism evidence="1 2">
    <name type="scientific">Oscillatoria acuminata PCC 6304</name>
    <dbReference type="NCBI Taxonomy" id="56110"/>
    <lineage>
        <taxon>Bacteria</taxon>
        <taxon>Bacillati</taxon>
        <taxon>Cyanobacteriota</taxon>
        <taxon>Cyanophyceae</taxon>
        <taxon>Oscillatoriophycideae</taxon>
        <taxon>Oscillatoriales</taxon>
        <taxon>Oscillatoriaceae</taxon>
        <taxon>Oscillatoria</taxon>
    </lineage>
</organism>
<protein>
    <submittedName>
        <fullName evidence="1">Uncharacterized protein</fullName>
    </submittedName>
</protein>
<dbReference type="AlphaFoldDB" id="K9TLR3"/>
<keyword evidence="2" id="KW-1185">Reference proteome</keyword>
<dbReference type="Proteomes" id="UP000010367">
    <property type="component" value="Chromosome"/>
</dbReference>
<evidence type="ECO:0000313" key="1">
    <source>
        <dbReference type="EMBL" id="AFY83353.1"/>
    </source>
</evidence>
<dbReference type="InParanoid" id="K9TLR3"/>
<name>K9TLR3_9CYAN</name>
<reference evidence="1 2" key="1">
    <citation type="submission" date="2012-06" db="EMBL/GenBank/DDBJ databases">
        <title>Finished chromosome of genome of Oscillatoria acuminata PCC 6304.</title>
        <authorList>
            <consortium name="US DOE Joint Genome Institute"/>
            <person name="Gugger M."/>
            <person name="Coursin T."/>
            <person name="Rippka R."/>
            <person name="Tandeau De Marsac N."/>
            <person name="Huntemann M."/>
            <person name="Wei C.-L."/>
            <person name="Han J."/>
            <person name="Detter J.C."/>
            <person name="Han C."/>
            <person name="Tapia R."/>
            <person name="Davenport K."/>
            <person name="Daligault H."/>
            <person name="Erkkila T."/>
            <person name="Gu W."/>
            <person name="Munk A.C.C."/>
            <person name="Teshima H."/>
            <person name="Xu Y."/>
            <person name="Chain P."/>
            <person name="Chen A."/>
            <person name="Krypides N."/>
            <person name="Mavromatis K."/>
            <person name="Markowitz V."/>
            <person name="Szeto E."/>
            <person name="Ivanova N."/>
            <person name="Mikhailova N."/>
            <person name="Ovchinnikova G."/>
            <person name="Pagani I."/>
            <person name="Pati A."/>
            <person name="Goodwin L."/>
            <person name="Peters L."/>
            <person name="Pitluck S."/>
            <person name="Woyke T."/>
            <person name="Kerfeld C."/>
        </authorList>
    </citation>
    <scope>NUCLEOTIDE SEQUENCE [LARGE SCALE GENOMIC DNA]</scope>
    <source>
        <strain evidence="1 2">PCC 6304</strain>
    </source>
</reference>
<proteinExistence type="predicted"/>
<accession>K9TLR3</accession>
<dbReference type="HOGENOM" id="CLU_2718428_0_0_3"/>